<dbReference type="Pfam" id="PF13581">
    <property type="entry name" value="HATPase_c_2"/>
    <property type="match status" value="1"/>
</dbReference>
<evidence type="ECO:0000313" key="4">
    <source>
        <dbReference type="Proteomes" id="UP000295157"/>
    </source>
</evidence>
<dbReference type="Proteomes" id="UP000295157">
    <property type="component" value="Unassembled WGS sequence"/>
</dbReference>
<keyword evidence="4" id="KW-1185">Reference proteome</keyword>
<keyword evidence="3" id="KW-0067">ATP-binding</keyword>
<evidence type="ECO:0000313" key="3">
    <source>
        <dbReference type="EMBL" id="TDC00040.1"/>
    </source>
</evidence>
<keyword evidence="1" id="KW-0723">Serine/threonine-protein kinase</keyword>
<dbReference type="OrthoDB" id="3476098at2"/>
<dbReference type="CDD" id="cd16936">
    <property type="entry name" value="HATPase_RsbW-like"/>
    <property type="match status" value="1"/>
</dbReference>
<dbReference type="AlphaFoldDB" id="A0A4R4MZM6"/>
<dbReference type="RefSeq" id="WP_132339409.1">
    <property type="nucleotide sequence ID" value="NZ_SMJZ01000202.1"/>
</dbReference>
<dbReference type="SUPFAM" id="SSF55874">
    <property type="entry name" value="ATPase domain of HSP90 chaperone/DNA topoisomerase II/histidine kinase"/>
    <property type="match status" value="1"/>
</dbReference>
<dbReference type="PANTHER" id="PTHR35526:SF3">
    <property type="entry name" value="ANTI-SIGMA-F FACTOR RSBW"/>
    <property type="match status" value="1"/>
</dbReference>
<dbReference type="GO" id="GO:0004674">
    <property type="term" value="F:protein serine/threonine kinase activity"/>
    <property type="evidence" value="ECO:0007669"/>
    <property type="project" value="UniProtKB-KW"/>
</dbReference>
<dbReference type="InterPro" id="IPR050267">
    <property type="entry name" value="Anti-sigma-factor_SerPK"/>
</dbReference>
<dbReference type="Gene3D" id="3.30.565.10">
    <property type="entry name" value="Histidine kinase-like ATPase, C-terminal domain"/>
    <property type="match status" value="1"/>
</dbReference>
<keyword evidence="3" id="KW-0547">Nucleotide-binding</keyword>
<accession>A0A4R4MZM6</accession>
<comment type="caution">
    <text evidence="3">The sequence shown here is derived from an EMBL/GenBank/DDBJ whole genome shotgun (WGS) entry which is preliminary data.</text>
</comment>
<keyword evidence="1" id="KW-0808">Transferase</keyword>
<sequence>MGSKEAQPYHVDTRLPEEMGSITASRQIIGEALAARGYQGQHEDVLLVVSELVTNALVHGDGPPSLRMRADAFSVRIEVSDAGADLPRPREPGPGDGWGLHVVRLLSTGWGIAPVEGGKTVWCELAAGLTRIRPAEI</sequence>
<protein>
    <submittedName>
        <fullName evidence="3">ATP-binding protein</fullName>
    </submittedName>
</protein>
<dbReference type="PANTHER" id="PTHR35526">
    <property type="entry name" value="ANTI-SIGMA-F FACTOR RSBW-RELATED"/>
    <property type="match status" value="1"/>
</dbReference>
<dbReference type="InterPro" id="IPR036890">
    <property type="entry name" value="HATPase_C_sf"/>
</dbReference>
<evidence type="ECO:0000256" key="1">
    <source>
        <dbReference type="ARBA" id="ARBA00022527"/>
    </source>
</evidence>
<gene>
    <name evidence="3" type="ORF">E1267_35800</name>
</gene>
<dbReference type="GO" id="GO:0005524">
    <property type="term" value="F:ATP binding"/>
    <property type="evidence" value="ECO:0007669"/>
    <property type="project" value="UniProtKB-KW"/>
</dbReference>
<reference evidence="3 4" key="1">
    <citation type="submission" date="2019-02" db="EMBL/GenBank/DDBJ databases">
        <title>Draft genome sequences of novel Actinobacteria.</title>
        <authorList>
            <person name="Sahin N."/>
            <person name="Ay H."/>
            <person name="Saygin H."/>
        </authorList>
    </citation>
    <scope>NUCLEOTIDE SEQUENCE [LARGE SCALE GENOMIC DNA]</scope>
    <source>
        <strain evidence="3 4">KC201</strain>
    </source>
</reference>
<name>A0A4R4MZM6_9ACTN</name>
<feature type="domain" description="Histidine kinase/HSP90-like ATPase" evidence="2">
    <location>
        <begin position="20"/>
        <end position="121"/>
    </location>
</feature>
<evidence type="ECO:0000259" key="2">
    <source>
        <dbReference type="Pfam" id="PF13581"/>
    </source>
</evidence>
<proteinExistence type="predicted"/>
<dbReference type="InterPro" id="IPR003594">
    <property type="entry name" value="HATPase_dom"/>
</dbReference>
<dbReference type="EMBL" id="SMJZ01000202">
    <property type="protein sequence ID" value="TDC00040.1"/>
    <property type="molecule type" value="Genomic_DNA"/>
</dbReference>
<keyword evidence="1" id="KW-0418">Kinase</keyword>
<organism evidence="3 4">
    <name type="scientific">Nonomuraea longispora</name>
    <dbReference type="NCBI Taxonomy" id="1848320"/>
    <lineage>
        <taxon>Bacteria</taxon>
        <taxon>Bacillati</taxon>
        <taxon>Actinomycetota</taxon>
        <taxon>Actinomycetes</taxon>
        <taxon>Streptosporangiales</taxon>
        <taxon>Streptosporangiaceae</taxon>
        <taxon>Nonomuraea</taxon>
    </lineage>
</organism>